<sequence>MNKLLNLEPLRNSSNIRALRRLYDDLEINIRSLESLNVVSGTYGQLLCPILLKLIPEDISLEYNRKRKSNSEFDVSELVNFIKTEVECRENTKLLHTPNNYSQEADEFKLDLSSLIDSLKQVKNTKRSVLRISSKLFDPIGYIAVFTIRIKIILQEIWEGGFDWDEELGKNLRTKWEKWCKEVHSLVELSIQRYYFKADEANEEFNEYQIVIFCDASERAYGAIAYIRYKTNSDFHVNFVSTKARVAPLKKLSLPRLELLATLIGSRLLETLRKVFKITNNYIMFSDLTVALSWIRGYAKQWKPFVSNRVLLFVFYCIYLK</sequence>
<name>A0A8X6YN39_9ARAC</name>
<organism evidence="1 2">
    <name type="scientific">Trichonephila inaurata madagascariensis</name>
    <dbReference type="NCBI Taxonomy" id="2747483"/>
    <lineage>
        <taxon>Eukaryota</taxon>
        <taxon>Metazoa</taxon>
        <taxon>Ecdysozoa</taxon>
        <taxon>Arthropoda</taxon>
        <taxon>Chelicerata</taxon>
        <taxon>Arachnida</taxon>
        <taxon>Araneae</taxon>
        <taxon>Araneomorphae</taxon>
        <taxon>Entelegynae</taxon>
        <taxon>Araneoidea</taxon>
        <taxon>Nephilidae</taxon>
        <taxon>Trichonephila</taxon>
        <taxon>Trichonephila inaurata</taxon>
    </lineage>
</organism>
<evidence type="ECO:0000313" key="1">
    <source>
        <dbReference type="EMBL" id="GFY73457.1"/>
    </source>
</evidence>
<dbReference type="PANTHER" id="PTHR22955">
    <property type="entry name" value="RETROTRANSPOSON"/>
    <property type="match status" value="1"/>
</dbReference>
<dbReference type="AlphaFoldDB" id="A0A8X6YN39"/>
<comment type="caution">
    <text evidence="1">The sequence shown here is derived from an EMBL/GenBank/DDBJ whole genome shotgun (WGS) entry which is preliminary data.</text>
</comment>
<dbReference type="Pfam" id="PF05380">
    <property type="entry name" value="Peptidase_A17"/>
    <property type="match status" value="1"/>
</dbReference>
<keyword evidence="2" id="KW-1185">Reference proteome</keyword>
<dbReference type="Proteomes" id="UP000886998">
    <property type="component" value="Unassembled WGS sequence"/>
</dbReference>
<dbReference type="InterPro" id="IPR008042">
    <property type="entry name" value="Retrotrans_Pao"/>
</dbReference>
<accession>A0A8X6YN39</accession>
<dbReference type="OrthoDB" id="6435153at2759"/>
<gene>
    <name evidence="1" type="primary">X975_00963</name>
    <name evidence="1" type="ORF">TNIN_47261</name>
</gene>
<evidence type="ECO:0000313" key="2">
    <source>
        <dbReference type="Proteomes" id="UP000886998"/>
    </source>
</evidence>
<proteinExistence type="predicted"/>
<protein>
    <submittedName>
        <fullName evidence="1">Uncharacterized protein</fullName>
    </submittedName>
</protein>
<reference evidence="1" key="1">
    <citation type="submission" date="2020-08" db="EMBL/GenBank/DDBJ databases">
        <title>Multicomponent nature underlies the extraordinary mechanical properties of spider dragline silk.</title>
        <authorList>
            <person name="Kono N."/>
            <person name="Nakamura H."/>
            <person name="Mori M."/>
            <person name="Yoshida Y."/>
            <person name="Ohtoshi R."/>
            <person name="Malay A.D."/>
            <person name="Moran D.A.P."/>
            <person name="Tomita M."/>
            <person name="Numata K."/>
            <person name="Arakawa K."/>
        </authorList>
    </citation>
    <scope>NUCLEOTIDE SEQUENCE</scope>
</reference>
<dbReference type="EMBL" id="BMAV01020088">
    <property type="protein sequence ID" value="GFY73457.1"/>
    <property type="molecule type" value="Genomic_DNA"/>
</dbReference>
<dbReference type="PANTHER" id="PTHR22955:SF66">
    <property type="entry name" value="INTEGRASE CATALYTIC DOMAIN-CONTAINING PROTEIN"/>
    <property type="match status" value="1"/>
</dbReference>